<dbReference type="InterPro" id="IPR036388">
    <property type="entry name" value="WH-like_DNA-bd_sf"/>
</dbReference>
<dbReference type="InterPro" id="IPR011990">
    <property type="entry name" value="TPR-like_helical_dom_sf"/>
</dbReference>
<reference evidence="4 5" key="1">
    <citation type="submission" date="2014-11" db="EMBL/GenBank/DDBJ databases">
        <title>Symbiosis island explosion on the genome of extra-slow-growing strains of soybean bradyrhizobia with massive insertion sequences.</title>
        <authorList>
            <person name="Iida T."/>
            <person name="Minamisawa K."/>
        </authorList>
    </citation>
    <scope>NUCLEOTIDE SEQUENCE [LARGE SCALE GENOMIC DNA]</scope>
    <source>
        <strain evidence="4 5">NK6</strain>
    </source>
</reference>
<dbReference type="PANTHER" id="PTHR47691:SF3">
    <property type="entry name" value="HTH-TYPE TRANSCRIPTIONAL REGULATOR RV0890C-RELATED"/>
    <property type="match status" value="1"/>
</dbReference>
<dbReference type="PRINTS" id="PR00364">
    <property type="entry name" value="DISEASERSIST"/>
</dbReference>
<name>A0A0E4BY82_9BRAD</name>
<feature type="domain" description="OmpR/PhoB-type" evidence="3">
    <location>
        <begin position="6"/>
        <end position="104"/>
    </location>
</feature>
<keyword evidence="1 2" id="KW-0238">DNA-binding</keyword>
<dbReference type="AlphaFoldDB" id="A0A0E4BY82"/>
<accession>A0A0E4BY82</accession>
<dbReference type="GO" id="GO:0000160">
    <property type="term" value="P:phosphorelay signal transduction system"/>
    <property type="evidence" value="ECO:0007669"/>
    <property type="project" value="InterPro"/>
</dbReference>
<proteinExistence type="predicted"/>
<dbReference type="Proteomes" id="UP000063308">
    <property type="component" value="Chromosome"/>
</dbReference>
<organism evidence="4 5">
    <name type="scientific">Bradyrhizobium diazoefficiens</name>
    <dbReference type="NCBI Taxonomy" id="1355477"/>
    <lineage>
        <taxon>Bacteria</taxon>
        <taxon>Pseudomonadati</taxon>
        <taxon>Pseudomonadota</taxon>
        <taxon>Alphaproteobacteria</taxon>
        <taxon>Hyphomicrobiales</taxon>
        <taxon>Nitrobacteraceae</taxon>
        <taxon>Bradyrhizobium</taxon>
    </lineage>
</organism>
<dbReference type="SMART" id="SM00382">
    <property type="entry name" value="AAA"/>
    <property type="match status" value="1"/>
</dbReference>
<evidence type="ECO:0000313" key="5">
    <source>
        <dbReference type="Proteomes" id="UP000063308"/>
    </source>
</evidence>
<dbReference type="SUPFAM" id="SSF52540">
    <property type="entry name" value="P-loop containing nucleoside triphosphate hydrolases"/>
    <property type="match status" value="1"/>
</dbReference>
<dbReference type="InterPro" id="IPR016032">
    <property type="entry name" value="Sig_transdc_resp-reg_C-effctor"/>
</dbReference>
<dbReference type="EMBL" id="AP014685">
    <property type="protein sequence ID" value="BAR62994.1"/>
    <property type="molecule type" value="Genomic_DNA"/>
</dbReference>
<dbReference type="GO" id="GO:0003677">
    <property type="term" value="F:DNA binding"/>
    <property type="evidence" value="ECO:0007669"/>
    <property type="project" value="UniProtKB-UniRule"/>
</dbReference>
<dbReference type="CDD" id="cd00383">
    <property type="entry name" value="trans_reg_C"/>
    <property type="match status" value="1"/>
</dbReference>
<dbReference type="InterPro" id="IPR003593">
    <property type="entry name" value="AAA+_ATPase"/>
</dbReference>
<dbReference type="InterPro" id="IPR058852">
    <property type="entry name" value="HTH_77"/>
</dbReference>
<dbReference type="Gene3D" id="1.25.40.10">
    <property type="entry name" value="Tetratricopeptide repeat domain"/>
    <property type="match status" value="1"/>
</dbReference>
<dbReference type="InterPro" id="IPR002182">
    <property type="entry name" value="NB-ARC"/>
</dbReference>
<evidence type="ECO:0000256" key="2">
    <source>
        <dbReference type="PROSITE-ProRule" id="PRU01091"/>
    </source>
</evidence>
<gene>
    <name evidence="4" type="ORF">NK6_9860</name>
</gene>
<protein>
    <submittedName>
        <fullName evidence="4">Transcriptional regulator</fullName>
    </submittedName>
</protein>
<dbReference type="Pfam" id="PF00486">
    <property type="entry name" value="Trans_reg_C"/>
    <property type="match status" value="1"/>
</dbReference>
<dbReference type="InterPro" id="IPR027417">
    <property type="entry name" value="P-loop_NTPase"/>
</dbReference>
<sequence>MTTHGKEVLSFGPFRLTASERLLTKDGVPVDLGARAYEILTALVSTPNEVISKKDLLSLVWPNVTVEEGSLRGQMASLRKMLGDGKDGARYITTVAGRGYCFVAPVSRSLGEPEAASAAAESFRNANLPVRPAGLIDREDDLQRVAAQLEVARFVTVVGLGGVGKTTLATALGHHLIEAFGGAVLFVDLSMLSDSRLVTSTVASMLGLSVRSDDATPNLIAYLRDKRVLLILDTCEHLIESVATFASCVFRETPQVHILATSREALQVDGEQIYRLEPLACPPDDAMPTAAIARSFPATQLFVERAAASGARLDLDDADAPIVVGICRKLDGVALAIELAARRVEAYGLRDTAALLDQRLTLLWLGSRTAPPRHKTLQATLDWSYRLLSSVERLVLRRLAVFVGHFTLDAMLAVVTSVNVDQTAVLGAIDSLIAKSMVTTRPIGAMMRYRLLDTTRTYILGTEITDPEAADLAVRHANYFRRWSEQAGREWAALSSGAEREAHLADLNNVRAALEWCFGEGGDPEIGIKLAAAAAPVLLAMSLLSECYRWSQHAIVALEGRTRGEPEEMQLQANLGVASMHMNGPSDAARAALDRSLAIAEAGGNVLSQVGILGTLSMFCTRDGEFKTALDHARRARTVAGAAEDPHAMALAQSAVGRALHFIGEHGSARSELEAALQHWSHAQRAYLGFDDRILVGLGLARGLWVQGHPTKAAVRARETIKDAESSTNPASLAVALAWAPDVFVWNGDLASAEAHADRLVAHARSHSLGPYLHVGYGYKGILAIRRGDARGGVDTLRGCLKHCHAMHYEVRNTEFNILLAQGLLAIEQVGEAIRLVDDTISRAEENGDLFFMPEALRVRGCAVLAMPTRVDDAERWFKQSLELSRRQGAPAWELRTAIDLAALLAGRGQPDDACGLLRPVFEQFTEGLETADLAAAGRLLASLVGRTNS</sequence>
<dbReference type="SUPFAM" id="SSF48452">
    <property type="entry name" value="TPR-like"/>
    <property type="match status" value="2"/>
</dbReference>
<dbReference type="PANTHER" id="PTHR47691">
    <property type="entry name" value="REGULATOR-RELATED"/>
    <property type="match status" value="1"/>
</dbReference>
<dbReference type="Pfam" id="PF00931">
    <property type="entry name" value="NB-ARC"/>
    <property type="match status" value="1"/>
</dbReference>
<evidence type="ECO:0000259" key="3">
    <source>
        <dbReference type="PROSITE" id="PS51755"/>
    </source>
</evidence>
<evidence type="ECO:0000256" key="1">
    <source>
        <dbReference type="ARBA" id="ARBA00023125"/>
    </source>
</evidence>
<dbReference type="RefSeq" id="WP_060912511.1">
    <property type="nucleotide sequence ID" value="NZ_AP022639.1"/>
</dbReference>
<dbReference type="SUPFAM" id="SSF46894">
    <property type="entry name" value="C-terminal effector domain of the bipartite response regulators"/>
    <property type="match status" value="1"/>
</dbReference>
<dbReference type="PROSITE" id="PS51755">
    <property type="entry name" value="OMPR_PHOB"/>
    <property type="match status" value="1"/>
</dbReference>
<dbReference type="SMART" id="SM00862">
    <property type="entry name" value="Trans_reg_C"/>
    <property type="match status" value="1"/>
</dbReference>
<dbReference type="GO" id="GO:0043531">
    <property type="term" value="F:ADP binding"/>
    <property type="evidence" value="ECO:0007669"/>
    <property type="project" value="InterPro"/>
</dbReference>
<feature type="DNA-binding region" description="OmpR/PhoB-type" evidence="2">
    <location>
        <begin position="6"/>
        <end position="104"/>
    </location>
</feature>
<evidence type="ECO:0000313" key="4">
    <source>
        <dbReference type="EMBL" id="BAR62994.1"/>
    </source>
</evidence>
<dbReference type="InterPro" id="IPR001867">
    <property type="entry name" value="OmpR/PhoB-type_DNA-bd"/>
</dbReference>
<dbReference type="Pfam" id="PF25872">
    <property type="entry name" value="HTH_77"/>
    <property type="match status" value="1"/>
</dbReference>
<dbReference type="GO" id="GO:0006355">
    <property type="term" value="P:regulation of DNA-templated transcription"/>
    <property type="evidence" value="ECO:0007669"/>
    <property type="project" value="InterPro"/>
</dbReference>
<dbReference type="Gene3D" id="1.10.10.10">
    <property type="entry name" value="Winged helix-like DNA-binding domain superfamily/Winged helix DNA-binding domain"/>
    <property type="match status" value="1"/>
</dbReference>
<dbReference type="Gene3D" id="3.40.50.300">
    <property type="entry name" value="P-loop containing nucleotide triphosphate hydrolases"/>
    <property type="match status" value="1"/>
</dbReference>